<comment type="caution">
    <text evidence="3">The sequence shown here is derived from an EMBL/GenBank/DDBJ whole genome shotgun (WGS) entry which is preliminary data.</text>
</comment>
<evidence type="ECO:0000313" key="4">
    <source>
        <dbReference type="Proteomes" id="UP001589788"/>
    </source>
</evidence>
<name>A0ABV6C4U4_9ACTN</name>
<keyword evidence="2 3" id="KW-0413">Isomerase</keyword>
<evidence type="ECO:0000313" key="3">
    <source>
        <dbReference type="EMBL" id="MFC0082689.1"/>
    </source>
</evidence>
<evidence type="ECO:0000256" key="2">
    <source>
        <dbReference type="PROSITE-ProRule" id="PRU00514"/>
    </source>
</evidence>
<reference evidence="3 4" key="1">
    <citation type="submission" date="2024-09" db="EMBL/GenBank/DDBJ databases">
        <authorList>
            <person name="Sun Q."/>
            <person name="Mori K."/>
        </authorList>
    </citation>
    <scope>NUCLEOTIDE SEQUENCE [LARGE SCALE GENOMIC DNA]</scope>
    <source>
        <strain evidence="3 4">JCM 15389</strain>
    </source>
</reference>
<dbReference type="NCBIfam" id="TIGR01796">
    <property type="entry name" value="CM_mono_aroH"/>
    <property type="match status" value="1"/>
</dbReference>
<gene>
    <name evidence="3" type="primary">aroH</name>
    <name evidence="3" type="ORF">ACFFRE_11155</name>
</gene>
<dbReference type="PANTHER" id="PTHR21164:SF0">
    <property type="entry name" value="CHORISMATE MUTASE AROH"/>
    <property type="match status" value="1"/>
</dbReference>
<comment type="catalytic activity">
    <reaction evidence="2">
        <text>chorismate = prephenate</text>
        <dbReference type="Rhea" id="RHEA:13897"/>
        <dbReference type="ChEBI" id="CHEBI:29748"/>
        <dbReference type="ChEBI" id="CHEBI:29934"/>
        <dbReference type="EC" id="5.4.99.5"/>
    </reaction>
</comment>
<sequence length="122" mass="13515">MPTAVRALRGATTVDEDTPEQITERVQTLLRTLLERNGLTKEDLISILFTATEDVVSMFPAAAARATALGDVPLICARELSVKDATPMCLRVMVHCYTDRSRAELHHVYLEGARHLRDDLPA</sequence>
<protein>
    <recommendedName>
        <fullName evidence="1 2">chorismate mutase</fullName>
        <ecNumber evidence="1 2">5.4.99.5</ecNumber>
    </recommendedName>
</protein>
<dbReference type="Gene3D" id="3.30.1330.40">
    <property type="entry name" value="RutC-like"/>
    <property type="match status" value="1"/>
</dbReference>
<dbReference type="EC" id="5.4.99.5" evidence="1 2"/>
<proteinExistence type="predicted"/>
<organism evidence="3 4">
    <name type="scientific">Aciditerrimonas ferrireducens</name>
    <dbReference type="NCBI Taxonomy" id="667306"/>
    <lineage>
        <taxon>Bacteria</taxon>
        <taxon>Bacillati</taxon>
        <taxon>Actinomycetota</taxon>
        <taxon>Acidimicrobiia</taxon>
        <taxon>Acidimicrobiales</taxon>
        <taxon>Acidimicrobiaceae</taxon>
        <taxon>Aciditerrimonas</taxon>
    </lineage>
</organism>
<dbReference type="PIRSF" id="PIRSF005965">
    <property type="entry name" value="Chor_mut_AroH"/>
    <property type="match status" value="1"/>
</dbReference>
<dbReference type="Proteomes" id="UP001589788">
    <property type="component" value="Unassembled WGS sequence"/>
</dbReference>
<dbReference type="EMBL" id="JBHLYQ010000135">
    <property type="protein sequence ID" value="MFC0082689.1"/>
    <property type="molecule type" value="Genomic_DNA"/>
</dbReference>
<dbReference type="CDD" id="cd02185">
    <property type="entry name" value="AroH"/>
    <property type="match status" value="1"/>
</dbReference>
<dbReference type="RefSeq" id="WP_377790310.1">
    <property type="nucleotide sequence ID" value="NZ_JBHLYQ010000135.1"/>
</dbReference>
<keyword evidence="2" id="KW-0057">Aromatic amino acid biosynthesis</keyword>
<keyword evidence="2" id="KW-0028">Amino-acid biosynthesis</keyword>
<dbReference type="SUPFAM" id="SSF55298">
    <property type="entry name" value="YjgF-like"/>
    <property type="match status" value="1"/>
</dbReference>
<dbReference type="InterPro" id="IPR008243">
    <property type="entry name" value="Chorismate_mutase_AroH"/>
</dbReference>
<evidence type="ECO:0000256" key="1">
    <source>
        <dbReference type="NCBIfam" id="TIGR01796"/>
    </source>
</evidence>
<dbReference type="Pfam" id="PF07736">
    <property type="entry name" value="CM_1"/>
    <property type="match status" value="1"/>
</dbReference>
<dbReference type="InterPro" id="IPR035959">
    <property type="entry name" value="RutC-like_sf"/>
</dbReference>
<accession>A0ABV6C4U4</accession>
<dbReference type="PANTHER" id="PTHR21164">
    <property type="entry name" value="CHORISMATE MUTASE"/>
    <property type="match status" value="1"/>
</dbReference>
<dbReference type="PROSITE" id="PS51167">
    <property type="entry name" value="CHORISMATE_MUT_1"/>
    <property type="match status" value="1"/>
</dbReference>
<dbReference type="GO" id="GO:0004106">
    <property type="term" value="F:chorismate mutase activity"/>
    <property type="evidence" value="ECO:0007669"/>
    <property type="project" value="UniProtKB-EC"/>
</dbReference>
<keyword evidence="4" id="KW-1185">Reference proteome</keyword>